<evidence type="ECO:0000313" key="8">
    <source>
        <dbReference type="EMBL" id="MBW0462050.1"/>
    </source>
</evidence>
<accession>A0A9Q3BB60</accession>
<keyword evidence="5" id="KW-0539">Nucleus</keyword>
<dbReference type="PANTHER" id="PTHR46481">
    <property type="entry name" value="ZINC FINGER BED DOMAIN-CONTAINING PROTEIN 4"/>
    <property type="match status" value="1"/>
</dbReference>
<evidence type="ECO:0000259" key="7">
    <source>
        <dbReference type="Pfam" id="PF05699"/>
    </source>
</evidence>
<feature type="region of interest" description="Disordered" evidence="6">
    <location>
        <begin position="191"/>
        <end position="241"/>
    </location>
</feature>
<dbReference type="InterPro" id="IPR012337">
    <property type="entry name" value="RNaseH-like_sf"/>
</dbReference>
<evidence type="ECO:0000256" key="3">
    <source>
        <dbReference type="ARBA" id="ARBA00022771"/>
    </source>
</evidence>
<comment type="subcellular location">
    <subcellularLocation>
        <location evidence="1">Nucleus</location>
    </subcellularLocation>
</comment>
<comment type="caution">
    <text evidence="8">The sequence shown here is derived from an EMBL/GenBank/DDBJ whole genome shotgun (WGS) entry which is preliminary data.</text>
</comment>
<dbReference type="OrthoDB" id="3264316at2759"/>
<dbReference type="GO" id="GO:0008270">
    <property type="term" value="F:zinc ion binding"/>
    <property type="evidence" value="ECO:0007669"/>
    <property type="project" value="UniProtKB-KW"/>
</dbReference>
<dbReference type="Proteomes" id="UP000765509">
    <property type="component" value="Unassembled WGS sequence"/>
</dbReference>
<evidence type="ECO:0000256" key="1">
    <source>
        <dbReference type="ARBA" id="ARBA00004123"/>
    </source>
</evidence>
<dbReference type="GO" id="GO:0046983">
    <property type="term" value="F:protein dimerization activity"/>
    <property type="evidence" value="ECO:0007669"/>
    <property type="project" value="InterPro"/>
</dbReference>
<dbReference type="GO" id="GO:0005634">
    <property type="term" value="C:nucleus"/>
    <property type="evidence" value="ECO:0007669"/>
    <property type="project" value="UniProtKB-SubCell"/>
</dbReference>
<keyword evidence="2" id="KW-0479">Metal-binding</keyword>
<reference evidence="8" key="1">
    <citation type="submission" date="2021-03" db="EMBL/GenBank/DDBJ databases">
        <title>Draft genome sequence of rust myrtle Austropuccinia psidii MF-1, a brazilian biotype.</title>
        <authorList>
            <person name="Quecine M.C."/>
            <person name="Pachon D.M.R."/>
            <person name="Bonatelli M.L."/>
            <person name="Correr F.H."/>
            <person name="Franceschini L.M."/>
            <person name="Leite T.F."/>
            <person name="Margarido G.R.A."/>
            <person name="Almeida C.A."/>
            <person name="Ferrarezi J.A."/>
            <person name="Labate C.A."/>
        </authorList>
    </citation>
    <scope>NUCLEOTIDE SEQUENCE</scope>
    <source>
        <strain evidence="8">MF-1</strain>
    </source>
</reference>
<evidence type="ECO:0000256" key="4">
    <source>
        <dbReference type="ARBA" id="ARBA00022833"/>
    </source>
</evidence>
<keyword evidence="9" id="KW-1185">Reference proteome</keyword>
<dbReference type="Pfam" id="PF05699">
    <property type="entry name" value="Dimer_Tnp_hAT"/>
    <property type="match status" value="1"/>
</dbReference>
<dbReference type="PANTHER" id="PTHR46481:SF10">
    <property type="entry name" value="ZINC FINGER BED DOMAIN-CONTAINING PROTEIN 39"/>
    <property type="match status" value="1"/>
</dbReference>
<evidence type="ECO:0000256" key="6">
    <source>
        <dbReference type="SAM" id="MobiDB-lite"/>
    </source>
</evidence>
<dbReference type="InterPro" id="IPR052035">
    <property type="entry name" value="ZnF_BED_domain_contain"/>
</dbReference>
<evidence type="ECO:0000256" key="5">
    <source>
        <dbReference type="ARBA" id="ARBA00023242"/>
    </source>
</evidence>
<dbReference type="SUPFAM" id="SSF53098">
    <property type="entry name" value="Ribonuclease H-like"/>
    <property type="match status" value="1"/>
</dbReference>
<protein>
    <recommendedName>
        <fullName evidence="7">HAT C-terminal dimerisation domain-containing protein</fullName>
    </recommendedName>
</protein>
<organism evidence="8 9">
    <name type="scientific">Austropuccinia psidii MF-1</name>
    <dbReference type="NCBI Taxonomy" id="1389203"/>
    <lineage>
        <taxon>Eukaryota</taxon>
        <taxon>Fungi</taxon>
        <taxon>Dikarya</taxon>
        <taxon>Basidiomycota</taxon>
        <taxon>Pucciniomycotina</taxon>
        <taxon>Pucciniomycetes</taxon>
        <taxon>Pucciniales</taxon>
        <taxon>Sphaerophragmiaceae</taxon>
        <taxon>Austropuccinia</taxon>
    </lineage>
</organism>
<feature type="compositionally biased region" description="Polar residues" evidence="6">
    <location>
        <begin position="225"/>
        <end position="241"/>
    </location>
</feature>
<keyword evidence="4" id="KW-0862">Zinc</keyword>
<evidence type="ECO:0000313" key="9">
    <source>
        <dbReference type="Proteomes" id="UP000765509"/>
    </source>
</evidence>
<dbReference type="EMBL" id="AVOT02000269">
    <property type="protein sequence ID" value="MBW0462050.1"/>
    <property type="molecule type" value="Genomic_DNA"/>
</dbReference>
<dbReference type="InterPro" id="IPR008906">
    <property type="entry name" value="HATC_C_dom"/>
</dbReference>
<feature type="domain" description="HAT C-terminal dimerisation" evidence="7">
    <location>
        <begin position="500"/>
        <end position="569"/>
    </location>
</feature>
<gene>
    <name evidence="8" type="ORF">O181_001765</name>
</gene>
<sequence length="575" mass="65987">MKRICPTFPWPKRRQIAFMASQLYFEQKQKLIEHVQSLPSETTISAALDCWTTKDQSQSYMATVIQWINPLTYTFHKKLLCFDTMGGLHSGANLAWTFWESLGERGMLKRLFTITGDNAANNISMVAAIERKYQGINITWPQEERFHRCACHVLNLVAKDFMAHMGQLTDEDYAFFDDYLAIRGTLNRVQQKSDSSRNKRCAHAVNQSTLETQDKSGDLRHVNDTKTNSPESDDNSGLNTQLRTGNKTIVRSLHDLCSHIQGSAKKREAFINARDQTSNPKLLPMTRWNYFLLQIKWAQALKLSIQLYTATPEGAKYELSDKVWSAMELMLPILELIEQSCNVFQASSPTKHLVLPYYHVIIKQLDQYERVNPHTWHNACEAARAKLQKYYNMEINNNTTLTETLLNTKYRKEIFCTLGVPPERSRMIIEFLCCECTGMQAQNNKYQCAPNSPDYQSEPDKLDILHHLNQVPMESTQVFSGLDEDEVLNYLQNLHPVGKGEHILDYWKRQIITGNFPTLGKIAFQYLSIPASSACVERVFSHSGKLKSPVRASLGTRTIAHLTCLKEWLNDEKIL</sequence>
<name>A0A9Q3BB60_9BASI</name>
<evidence type="ECO:0000256" key="2">
    <source>
        <dbReference type="ARBA" id="ARBA00022723"/>
    </source>
</evidence>
<dbReference type="AlphaFoldDB" id="A0A9Q3BB60"/>
<proteinExistence type="predicted"/>
<feature type="compositionally biased region" description="Basic and acidic residues" evidence="6">
    <location>
        <begin position="212"/>
        <end position="224"/>
    </location>
</feature>
<keyword evidence="3" id="KW-0863">Zinc-finger</keyword>